<proteinExistence type="predicted"/>
<gene>
    <name evidence="2" type="ORF">SARC_12809</name>
</gene>
<evidence type="ECO:0000313" key="3">
    <source>
        <dbReference type="Proteomes" id="UP000054560"/>
    </source>
</evidence>
<dbReference type="AlphaFoldDB" id="A0A0L0FD25"/>
<protein>
    <submittedName>
        <fullName evidence="2">Uncharacterized protein</fullName>
    </submittedName>
</protein>
<evidence type="ECO:0000313" key="2">
    <source>
        <dbReference type="EMBL" id="KNC74652.1"/>
    </source>
</evidence>
<organism evidence="2 3">
    <name type="scientific">Sphaeroforma arctica JP610</name>
    <dbReference type="NCBI Taxonomy" id="667725"/>
    <lineage>
        <taxon>Eukaryota</taxon>
        <taxon>Ichthyosporea</taxon>
        <taxon>Ichthyophonida</taxon>
        <taxon>Sphaeroforma</taxon>
    </lineage>
</organism>
<dbReference type="EMBL" id="KQ244204">
    <property type="protein sequence ID" value="KNC74652.1"/>
    <property type="molecule type" value="Genomic_DNA"/>
</dbReference>
<feature type="region of interest" description="Disordered" evidence="1">
    <location>
        <begin position="129"/>
        <end position="166"/>
    </location>
</feature>
<evidence type="ECO:0000256" key="1">
    <source>
        <dbReference type="SAM" id="MobiDB-lite"/>
    </source>
</evidence>
<accession>A0A0L0FD25</accession>
<keyword evidence="3" id="KW-1185">Reference proteome</keyword>
<name>A0A0L0FD25_9EUKA</name>
<reference evidence="2 3" key="1">
    <citation type="submission" date="2011-02" db="EMBL/GenBank/DDBJ databases">
        <title>The Genome Sequence of Sphaeroforma arctica JP610.</title>
        <authorList>
            <consortium name="The Broad Institute Genome Sequencing Platform"/>
            <person name="Russ C."/>
            <person name="Cuomo C."/>
            <person name="Young S.K."/>
            <person name="Zeng Q."/>
            <person name="Gargeya S."/>
            <person name="Alvarado L."/>
            <person name="Berlin A."/>
            <person name="Chapman S.B."/>
            <person name="Chen Z."/>
            <person name="Freedman E."/>
            <person name="Gellesch M."/>
            <person name="Goldberg J."/>
            <person name="Griggs A."/>
            <person name="Gujja S."/>
            <person name="Heilman E."/>
            <person name="Heiman D."/>
            <person name="Howarth C."/>
            <person name="Mehta T."/>
            <person name="Neiman D."/>
            <person name="Pearson M."/>
            <person name="Roberts A."/>
            <person name="Saif S."/>
            <person name="Shea T."/>
            <person name="Shenoy N."/>
            <person name="Sisk P."/>
            <person name="Stolte C."/>
            <person name="Sykes S."/>
            <person name="White J."/>
            <person name="Yandava C."/>
            <person name="Burger G."/>
            <person name="Gray M.W."/>
            <person name="Holland P.W.H."/>
            <person name="King N."/>
            <person name="Lang F.B.F."/>
            <person name="Roger A.J."/>
            <person name="Ruiz-Trillo I."/>
            <person name="Haas B."/>
            <person name="Nusbaum C."/>
            <person name="Birren B."/>
        </authorList>
    </citation>
    <scope>NUCLEOTIDE SEQUENCE [LARGE SCALE GENOMIC DNA]</scope>
    <source>
        <strain evidence="2 3">JP610</strain>
    </source>
</reference>
<feature type="compositionally biased region" description="Basic and acidic residues" evidence="1">
    <location>
        <begin position="133"/>
        <end position="166"/>
    </location>
</feature>
<dbReference type="GeneID" id="25913313"/>
<sequence length="166" mass="17808">MPSTTTQTTNNVNDTNTKTFTESATETLNKAVAGAQELAQTGYEKAVDAVSGPKPVEQKAADNVTEARKSVSDNIEDAKVSAKNVKEDLSTKGDKMANTLEGEYNKATSGDKNVEQKAADYIAAKRNGEYSAEDAKVDTKNQKEDIRNTIAKKSNEAEGEVKKATN</sequence>
<dbReference type="Proteomes" id="UP000054560">
    <property type="component" value="Unassembled WGS sequence"/>
</dbReference>
<dbReference type="RefSeq" id="XP_014148554.1">
    <property type="nucleotide sequence ID" value="XM_014293079.1"/>
</dbReference>